<organism evidence="4 5">
    <name type="scientific">Venturia nashicola</name>
    <dbReference type="NCBI Taxonomy" id="86259"/>
    <lineage>
        <taxon>Eukaryota</taxon>
        <taxon>Fungi</taxon>
        <taxon>Dikarya</taxon>
        <taxon>Ascomycota</taxon>
        <taxon>Pezizomycotina</taxon>
        <taxon>Dothideomycetes</taxon>
        <taxon>Pleosporomycetidae</taxon>
        <taxon>Venturiales</taxon>
        <taxon>Venturiaceae</taxon>
        <taxon>Venturia</taxon>
    </lineage>
</organism>
<evidence type="ECO:0000313" key="5">
    <source>
        <dbReference type="Proteomes" id="UP000298493"/>
    </source>
</evidence>
<dbReference type="AlphaFoldDB" id="A0A4Z1NR94"/>
<feature type="compositionally biased region" description="Polar residues" evidence="2">
    <location>
        <begin position="553"/>
        <end position="575"/>
    </location>
</feature>
<feature type="region of interest" description="Disordered" evidence="2">
    <location>
        <begin position="507"/>
        <end position="526"/>
    </location>
</feature>
<feature type="domain" description="Zn(2)-C6 fungal-type" evidence="3">
    <location>
        <begin position="352"/>
        <end position="377"/>
    </location>
</feature>
<evidence type="ECO:0000256" key="1">
    <source>
        <dbReference type="ARBA" id="ARBA00023242"/>
    </source>
</evidence>
<dbReference type="EMBL" id="SNSC02000017">
    <property type="protein sequence ID" value="TID16874.1"/>
    <property type="molecule type" value="Genomic_DNA"/>
</dbReference>
<reference evidence="4 5" key="1">
    <citation type="submission" date="2019-04" db="EMBL/GenBank/DDBJ databases">
        <title>High contiguity whole genome sequence and gene annotation resource for two Venturia nashicola isolates.</title>
        <authorList>
            <person name="Prokchorchik M."/>
            <person name="Won K."/>
            <person name="Lee Y."/>
            <person name="Choi E.D."/>
            <person name="Segonzac C."/>
            <person name="Sohn K.H."/>
        </authorList>
    </citation>
    <scope>NUCLEOTIDE SEQUENCE [LARGE SCALE GENOMIC DNA]</scope>
    <source>
        <strain evidence="4 5">PRI2</strain>
    </source>
</reference>
<dbReference type="SUPFAM" id="SSF57701">
    <property type="entry name" value="Zn2/Cys6 DNA-binding domain"/>
    <property type="match status" value="1"/>
</dbReference>
<evidence type="ECO:0000259" key="3">
    <source>
        <dbReference type="PROSITE" id="PS50048"/>
    </source>
</evidence>
<keyword evidence="5" id="KW-1185">Reference proteome</keyword>
<dbReference type="GO" id="GO:0008270">
    <property type="term" value="F:zinc ion binding"/>
    <property type="evidence" value="ECO:0007669"/>
    <property type="project" value="InterPro"/>
</dbReference>
<dbReference type="PROSITE" id="PS50048">
    <property type="entry name" value="ZN2_CY6_FUNGAL_2"/>
    <property type="match status" value="1"/>
</dbReference>
<dbReference type="InterPro" id="IPR001138">
    <property type="entry name" value="Zn2Cys6_DnaBD"/>
</dbReference>
<dbReference type="SMART" id="SM00066">
    <property type="entry name" value="GAL4"/>
    <property type="match status" value="2"/>
</dbReference>
<dbReference type="InterPro" id="IPR036864">
    <property type="entry name" value="Zn2-C6_fun-type_DNA-bd_sf"/>
</dbReference>
<feature type="compositionally biased region" description="Polar residues" evidence="2">
    <location>
        <begin position="512"/>
        <end position="521"/>
    </location>
</feature>
<feature type="compositionally biased region" description="Low complexity" evidence="2">
    <location>
        <begin position="432"/>
        <end position="442"/>
    </location>
</feature>
<comment type="caution">
    <text evidence="4">The sequence shown here is derived from an EMBL/GenBank/DDBJ whole genome shotgun (WGS) entry which is preliminary data.</text>
</comment>
<proteinExistence type="predicted"/>
<feature type="region of interest" description="Disordered" evidence="2">
    <location>
        <begin position="298"/>
        <end position="346"/>
    </location>
</feature>
<feature type="compositionally biased region" description="Polar residues" evidence="2">
    <location>
        <begin position="313"/>
        <end position="334"/>
    </location>
</feature>
<dbReference type="Pfam" id="PF00172">
    <property type="entry name" value="Zn_clus"/>
    <property type="match status" value="1"/>
</dbReference>
<sequence length="719" mass="80095">MHIPTATIPSEAIKAKPAGTTYGVIHRLGLKYAPPAVARPTFATEATLAKEFWDQMFIVFDNFRRMAIDESSARGQILALVDEYGPRIWGVDRVNVVSYPCQHCPEYSKDLFWDEGDDIQQFIRDQAIALFETRLKKRDFNARKPGNSVENTPKHKLQSYTPSRYDHVGFPTTDDASEIDDTSHYSELTESSGFSDGERVPYTLNVPQKGYNSEATSQRRKSKRRSPYSLLVRLGYHGCDRTNRNEVPCNSVLPYCCIRSYDCLNEHADCRHPRTTALEEIPTPSTIVSNVPVAFAMPSSSSTQDNDHVSMGLNPTLSPATHSEHVQSALSTTSSERENSVDSRHTAISPAPCTMCRDKKVRCNKGKPVCWACSRLGRLIFVFLSYMQRNEGIGERTQQITNHMISNAQKCGKELPSCSTCSRLGKACTYTRRSSETSSTPSLNQEQPGQLPRQIADWDRRLLTEDVQASSLGSSEQCRKEWPVSSFTAVNHAKQPAALLFDIQSVLPPENPQQTPSSLPLSNDPEYTLKPAVEQQPEKAISTPSMLPPPKTTPHQAHEQGSVNPTTTDGPNMSQPEKHLVIVNEAEIEAQTPPTSFPERKAAWQITLKDDWIISRLANTIIHIRAGDSWDNIITMNLGPTQHIDDFFARVSHRLRSTVTHLSILLPGNVAKLENYVIQITQGDQAAYENMLGILLGGIRRLGVGRPVRYVLAGTATCH</sequence>
<feature type="region of interest" description="Disordered" evidence="2">
    <location>
        <begin position="432"/>
        <end position="451"/>
    </location>
</feature>
<evidence type="ECO:0000256" key="2">
    <source>
        <dbReference type="SAM" id="MobiDB-lite"/>
    </source>
</evidence>
<gene>
    <name evidence="4" type="ORF">E6O75_ATG09640</name>
</gene>
<dbReference type="CDD" id="cd00067">
    <property type="entry name" value="GAL4"/>
    <property type="match status" value="2"/>
</dbReference>
<protein>
    <recommendedName>
        <fullName evidence="3">Zn(2)-C6 fungal-type domain-containing protein</fullName>
    </recommendedName>
</protein>
<feature type="compositionally biased region" description="Basic and acidic residues" evidence="2">
    <location>
        <begin position="335"/>
        <end position="345"/>
    </location>
</feature>
<dbReference type="Proteomes" id="UP000298493">
    <property type="component" value="Unassembled WGS sequence"/>
</dbReference>
<keyword evidence="1" id="KW-0539">Nucleus</keyword>
<feature type="region of interest" description="Disordered" evidence="2">
    <location>
        <begin position="533"/>
        <end position="575"/>
    </location>
</feature>
<evidence type="ECO:0000313" key="4">
    <source>
        <dbReference type="EMBL" id="TID16874.1"/>
    </source>
</evidence>
<name>A0A4Z1NR94_9PEZI</name>
<dbReference type="Gene3D" id="4.10.240.10">
    <property type="entry name" value="Zn(2)-C6 fungal-type DNA-binding domain"/>
    <property type="match status" value="1"/>
</dbReference>
<feature type="region of interest" description="Disordered" evidence="2">
    <location>
        <begin position="187"/>
        <end position="226"/>
    </location>
</feature>
<dbReference type="GO" id="GO:0000981">
    <property type="term" value="F:DNA-binding transcription factor activity, RNA polymerase II-specific"/>
    <property type="evidence" value="ECO:0007669"/>
    <property type="project" value="InterPro"/>
</dbReference>
<feature type="region of interest" description="Disordered" evidence="2">
    <location>
        <begin position="142"/>
        <end position="164"/>
    </location>
</feature>
<accession>A0A4Z1NR94</accession>